<dbReference type="EMBL" id="SOBT01000008">
    <property type="protein sequence ID" value="TDU31938.1"/>
    <property type="molecule type" value="Genomic_DNA"/>
</dbReference>
<dbReference type="InterPro" id="IPR029058">
    <property type="entry name" value="AB_hydrolase_fold"/>
</dbReference>
<dbReference type="PANTHER" id="PTHR43798">
    <property type="entry name" value="MONOACYLGLYCEROL LIPASE"/>
    <property type="match status" value="1"/>
</dbReference>
<name>A0A4S3K8Z6_9GAMM</name>
<dbReference type="Pfam" id="PF12697">
    <property type="entry name" value="Abhydrolase_6"/>
    <property type="match status" value="1"/>
</dbReference>
<evidence type="ECO:0000313" key="3">
    <source>
        <dbReference type="Proteomes" id="UP000295341"/>
    </source>
</evidence>
<protein>
    <submittedName>
        <fullName evidence="2">Pimeloyl-ACP methyl ester carboxylesterase</fullName>
    </submittedName>
</protein>
<proteinExistence type="predicted"/>
<dbReference type="RefSeq" id="WP_133880486.1">
    <property type="nucleotide sequence ID" value="NZ_MWIN01000006.1"/>
</dbReference>
<reference evidence="2 3" key="1">
    <citation type="submission" date="2019-03" db="EMBL/GenBank/DDBJ databases">
        <title>Genomic Encyclopedia of Type Strains, Phase IV (KMG-IV): sequencing the most valuable type-strain genomes for metagenomic binning, comparative biology and taxonomic classification.</title>
        <authorList>
            <person name="Goeker M."/>
        </authorList>
    </citation>
    <scope>NUCLEOTIDE SEQUENCE [LARGE SCALE GENOMIC DNA]</scope>
    <source>
        <strain evidence="2 3">DSM 26377</strain>
    </source>
</reference>
<dbReference type="OrthoDB" id="7055710at2"/>
<evidence type="ECO:0000259" key="1">
    <source>
        <dbReference type="Pfam" id="PF12697"/>
    </source>
</evidence>
<sequence length="271" mass="29703">MPTLRINDYDLAYAETGNGRPLLMIHGSLCDYRYWTPQMAPLGAAQRAIAVSLRRCWPENWDGQGEGYDIDTHVDDLAGFIEALDAGPVDLMGHSRGGYVAFRLARRAPQLLRRLILAEPGGMPDASFGAVDGIDREQATTRMREAARRIEIGDIDGGLALFIDGVSGTPIWSHTVSGFKRMARDNARTLLGQLREARMTFSRTDLESLAIPTLLIGGASTPSPFPQLLDLLQAHLPQVQRVTIPGVRHAMNLAAPCRSTGRCWSFSHEPA</sequence>
<dbReference type="Gene3D" id="3.40.50.1820">
    <property type="entry name" value="alpha/beta hydrolase"/>
    <property type="match status" value="1"/>
</dbReference>
<dbReference type="InterPro" id="IPR050266">
    <property type="entry name" value="AB_hydrolase_sf"/>
</dbReference>
<dbReference type="SUPFAM" id="SSF53474">
    <property type="entry name" value="alpha/beta-Hydrolases"/>
    <property type="match status" value="1"/>
</dbReference>
<gene>
    <name evidence="2" type="ORF">DFR24_1322</name>
</gene>
<feature type="domain" description="AB hydrolase-1" evidence="1">
    <location>
        <begin position="22"/>
        <end position="256"/>
    </location>
</feature>
<dbReference type="AlphaFoldDB" id="A0A4S3K8Z6"/>
<comment type="caution">
    <text evidence="2">The sequence shown here is derived from an EMBL/GenBank/DDBJ whole genome shotgun (WGS) entry which is preliminary data.</text>
</comment>
<keyword evidence="3" id="KW-1185">Reference proteome</keyword>
<organism evidence="2 3">
    <name type="scientific">Panacagrimonas perspica</name>
    <dbReference type="NCBI Taxonomy" id="381431"/>
    <lineage>
        <taxon>Bacteria</taxon>
        <taxon>Pseudomonadati</taxon>
        <taxon>Pseudomonadota</taxon>
        <taxon>Gammaproteobacteria</taxon>
        <taxon>Nevskiales</taxon>
        <taxon>Nevskiaceae</taxon>
        <taxon>Panacagrimonas</taxon>
    </lineage>
</organism>
<accession>A0A4S3K8Z6</accession>
<evidence type="ECO:0000313" key="2">
    <source>
        <dbReference type="EMBL" id="TDU31938.1"/>
    </source>
</evidence>
<dbReference type="InterPro" id="IPR000073">
    <property type="entry name" value="AB_hydrolase_1"/>
</dbReference>
<dbReference type="Proteomes" id="UP000295341">
    <property type="component" value="Unassembled WGS sequence"/>
</dbReference>